<feature type="transmembrane region" description="Helical" evidence="2">
    <location>
        <begin position="136"/>
        <end position="161"/>
    </location>
</feature>
<dbReference type="GeneID" id="98153607"/>
<keyword evidence="2" id="KW-0472">Membrane</keyword>
<comment type="caution">
    <text evidence="3">The sequence shown here is derived from an EMBL/GenBank/DDBJ whole genome shotgun (WGS) entry which is preliminary data.</text>
</comment>
<feature type="transmembrane region" description="Helical" evidence="2">
    <location>
        <begin position="709"/>
        <end position="730"/>
    </location>
</feature>
<feature type="compositionally biased region" description="Basic and acidic residues" evidence="1">
    <location>
        <begin position="28"/>
        <end position="60"/>
    </location>
</feature>
<protein>
    <submittedName>
        <fullName evidence="3">Uncharacterized protein</fullName>
    </submittedName>
</protein>
<evidence type="ECO:0000313" key="4">
    <source>
        <dbReference type="Proteomes" id="UP001610444"/>
    </source>
</evidence>
<dbReference type="Proteomes" id="UP001610444">
    <property type="component" value="Unassembled WGS sequence"/>
</dbReference>
<proteinExistence type="predicted"/>
<gene>
    <name evidence="3" type="ORF">BJX68DRAFT_226021</name>
</gene>
<dbReference type="RefSeq" id="XP_070904167.1">
    <property type="nucleotide sequence ID" value="XM_071038443.1"/>
</dbReference>
<feature type="transmembrane region" description="Helical" evidence="2">
    <location>
        <begin position="181"/>
        <end position="207"/>
    </location>
</feature>
<evidence type="ECO:0000256" key="2">
    <source>
        <dbReference type="SAM" id="Phobius"/>
    </source>
</evidence>
<feature type="compositionally biased region" description="Polar residues" evidence="1">
    <location>
        <begin position="67"/>
        <end position="103"/>
    </location>
</feature>
<feature type="region of interest" description="Disordered" evidence="1">
    <location>
        <begin position="407"/>
        <end position="431"/>
    </location>
</feature>
<keyword evidence="2" id="KW-1133">Transmembrane helix</keyword>
<accession>A0ABR4L3U6</accession>
<name>A0ABR4L3U6_9EURO</name>
<organism evidence="3 4">
    <name type="scientific">Aspergillus pseudodeflectus</name>
    <dbReference type="NCBI Taxonomy" id="176178"/>
    <lineage>
        <taxon>Eukaryota</taxon>
        <taxon>Fungi</taxon>
        <taxon>Dikarya</taxon>
        <taxon>Ascomycota</taxon>
        <taxon>Pezizomycotina</taxon>
        <taxon>Eurotiomycetes</taxon>
        <taxon>Eurotiomycetidae</taxon>
        <taxon>Eurotiales</taxon>
        <taxon>Aspergillaceae</taxon>
        <taxon>Aspergillus</taxon>
        <taxon>Aspergillus subgen. Nidulantes</taxon>
    </lineage>
</organism>
<keyword evidence="2" id="KW-0812">Transmembrane</keyword>
<evidence type="ECO:0000313" key="3">
    <source>
        <dbReference type="EMBL" id="KAL2859233.1"/>
    </source>
</evidence>
<dbReference type="EMBL" id="JBFXLR010000003">
    <property type="protein sequence ID" value="KAL2859233.1"/>
    <property type="molecule type" value="Genomic_DNA"/>
</dbReference>
<keyword evidence="4" id="KW-1185">Reference proteome</keyword>
<feature type="region of interest" description="Disordered" evidence="1">
    <location>
        <begin position="1"/>
        <end position="106"/>
    </location>
</feature>
<reference evidence="3 4" key="1">
    <citation type="submission" date="2024-07" db="EMBL/GenBank/DDBJ databases">
        <title>Section-level genome sequencing and comparative genomics of Aspergillus sections Usti and Cavernicolus.</title>
        <authorList>
            <consortium name="Lawrence Berkeley National Laboratory"/>
            <person name="Nybo J.L."/>
            <person name="Vesth T.C."/>
            <person name="Theobald S."/>
            <person name="Frisvad J.C."/>
            <person name="Larsen T.O."/>
            <person name="Kjaerboelling I."/>
            <person name="Rothschild-Mancinelli K."/>
            <person name="Lyhne E.K."/>
            <person name="Kogle M.E."/>
            <person name="Barry K."/>
            <person name="Clum A."/>
            <person name="Na H."/>
            <person name="Ledsgaard L."/>
            <person name="Lin J."/>
            <person name="Lipzen A."/>
            <person name="Kuo A."/>
            <person name="Riley R."/>
            <person name="Mondo S."/>
            <person name="LaButti K."/>
            <person name="Haridas S."/>
            <person name="Pangalinan J."/>
            <person name="Salamov A.A."/>
            <person name="Simmons B.A."/>
            <person name="Magnuson J.K."/>
            <person name="Chen J."/>
            <person name="Drula E."/>
            <person name="Henrissat B."/>
            <person name="Wiebenga A."/>
            <person name="Lubbers R.J."/>
            <person name="Gomes A.C."/>
            <person name="Macurrencykelacurrency M.R."/>
            <person name="Stajich J."/>
            <person name="Grigoriev I.V."/>
            <person name="Mortensen U.H."/>
            <person name="De vries R.P."/>
            <person name="Baker S.E."/>
            <person name="Andersen M.R."/>
        </authorList>
    </citation>
    <scope>NUCLEOTIDE SEQUENCE [LARGE SCALE GENOMIC DNA]</scope>
    <source>
        <strain evidence="3 4">CBS 756.74</strain>
    </source>
</reference>
<sequence>MASESNSDSYRLPPLPNYLSSWNNPFDLGDRSNIRYESAASHEHEHEQEPEAEPGHKHEPPVGLGISDSQPSPSSLPNHPTHSRTVSYDDTATLGRSPSNRASSRFAGSDAALLGEHSPPLKCPTTKTIVHRRLGWVPVTILVLGFYSTLVSGLYLVVAFLKPRYGKGVGVDGKLAPSTASLLSTLFAKTVELAYVTVCVAFLGQVLTRRAITRGSKGISIADMSMRTWIMQPGSMIVHWESLRYSGWTILGAITLTATIVAMLYTTAAEALVTPKLRMGPFEDRMLVGDVHASFANTIYLANNCQTPVALASDPDYRNLTCLDMQHAGQAYHNYQAFLHAWSLATEGNRSSSTQLSSRPRPVGSVNDNTTMTGSWIEMQNMTALSEKYGRIVHNVTAAMPHGGIIGAANHPDNDITQPRDRSGEGNYDLDASVPSPAVNVLCVGMTKTELKPIVYDEWPNTEGKFDPVTWTTEVPDNVPPPADWHNRTVVDDIFGFGPDYPGYYAPIFGKLPKPHNTILNVTGQYLPGAIYLLGAAPEDVQPPYVLCSLRAKQSPACSTQYKATASGSELSTRCEDGHSLQYNVRNPDTPTEIWTPDWKSIASEWAFTISLNAGITDGASMNARLLMQFFPKTPWLDPNLPSISEALAVLAGNTLLMSSQNAPFVHFWNYSQEEFPDNILPEPVTQSFNATLRSVEYASGGTQRWQGIFYPILIFAFITSALCLAFLILEVRGKQITDFTEPQNLFALAMNSPSTSRLQGACGSGPEGRQLKERWYVAMEEHDEHYYIQPKAEENTPRVSIHRSPSVDDIEMEEHGPLKTAATNSPAMDEYRRLSSRKSWVSRTFY</sequence>
<feature type="compositionally biased region" description="Basic and acidic residues" evidence="1">
    <location>
        <begin position="412"/>
        <end position="424"/>
    </location>
</feature>
<feature type="region of interest" description="Disordered" evidence="1">
    <location>
        <begin position="350"/>
        <end position="371"/>
    </location>
</feature>
<evidence type="ECO:0000256" key="1">
    <source>
        <dbReference type="SAM" id="MobiDB-lite"/>
    </source>
</evidence>
<feature type="transmembrane region" description="Helical" evidence="2">
    <location>
        <begin position="245"/>
        <end position="265"/>
    </location>
</feature>